<dbReference type="GO" id="GO:0003677">
    <property type="term" value="F:DNA binding"/>
    <property type="evidence" value="ECO:0007669"/>
    <property type="project" value="InterPro"/>
</dbReference>
<evidence type="ECO:0000313" key="3">
    <source>
        <dbReference type="Proteomes" id="UP000562027"/>
    </source>
</evidence>
<feature type="domain" description="Transcription elongation factor GreA/GreB C-terminal" evidence="1">
    <location>
        <begin position="54"/>
        <end position="129"/>
    </location>
</feature>
<dbReference type="GO" id="GO:0006354">
    <property type="term" value="P:DNA-templated transcription elongation"/>
    <property type="evidence" value="ECO:0007669"/>
    <property type="project" value="TreeGrafter"/>
</dbReference>
<dbReference type="RefSeq" id="WP_184297181.1">
    <property type="nucleotide sequence ID" value="NZ_JACHLP010000002.1"/>
</dbReference>
<accession>A0A840L7L4</accession>
<dbReference type="Gene3D" id="3.10.50.30">
    <property type="entry name" value="Transcription elongation factor, GreA/GreB, C-terminal domain"/>
    <property type="match status" value="1"/>
</dbReference>
<dbReference type="PROSITE" id="PS00830">
    <property type="entry name" value="GREAB_2"/>
    <property type="match status" value="1"/>
</dbReference>
<organism evidence="2 3">
    <name type="scientific">Roseateles oligotrophus</name>
    <dbReference type="NCBI Taxonomy" id="1769250"/>
    <lineage>
        <taxon>Bacteria</taxon>
        <taxon>Pseudomonadati</taxon>
        <taxon>Pseudomonadota</taxon>
        <taxon>Betaproteobacteria</taxon>
        <taxon>Burkholderiales</taxon>
        <taxon>Sphaerotilaceae</taxon>
        <taxon>Roseateles</taxon>
    </lineage>
</organism>
<keyword evidence="2" id="KW-0418">Kinase</keyword>
<sequence length="139" mass="14930">MQTIADEMAGRTLTELDHVRLEALLRRGAHLASPALVNQLLDDADLLPSRQIGADVVTMNSQVQLADPQDGGRRTLTLCYPADADAEAGRVSVFSPLGAALLGCRVGDLARWQTPYGEPLMAQILAILYQPEASGDYTL</sequence>
<dbReference type="Pfam" id="PF01272">
    <property type="entry name" value="GreA_GreB"/>
    <property type="match status" value="1"/>
</dbReference>
<dbReference type="GO" id="GO:0032784">
    <property type="term" value="P:regulation of DNA-templated transcription elongation"/>
    <property type="evidence" value="ECO:0007669"/>
    <property type="project" value="InterPro"/>
</dbReference>
<keyword evidence="2" id="KW-0808">Transferase</keyword>
<dbReference type="PANTHER" id="PTHR30437:SF5">
    <property type="entry name" value="REGULATOR OF NUCLEOSIDE DIPHOSPHATE KINASE"/>
    <property type="match status" value="1"/>
</dbReference>
<reference evidence="2 3" key="1">
    <citation type="submission" date="2020-08" db="EMBL/GenBank/DDBJ databases">
        <title>Functional genomics of gut bacteria from endangered species of beetles.</title>
        <authorList>
            <person name="Carlos-Shanley C."/>
        </authorList>
    </citation>
    <scope>NUCLEOTIDE SEQUENCE [LARGE SCALE GENOMIC DNA]</scope>
    <source>
        <strain evidence="2 3">S00239</strain>
    </source>
</reference>
<dbReference type="InterPro" id="IPR001437">
    <property type="entry name" value="Tscrpt_elong_fac_GreA/B_C"/>
</dbReference>
<protein>
    <submittedName>
        <fullName evidence="2">Regulator of nucleoside diphosphate kinase</fullName>
    </submittedName>
</protein>
<proteinExistence type="predicted"/>
<gene>
    <name evidence="2" type="ORF">HNP55_001187</name>
</gene>
<dbReference type="Proteomes" id="UP000562027">
    <property type="component" value="Unassembled WGS sequence"/>
</dbReference>
<dbReference type="PANTHER" id="PTHR30437">
    <property type="entry name" value="TRANSCRIPTION ELONGATION FACTOR GREA"/>
    <property type="match status" value="1"/>
</dbReference>
<evidence type="ECO:0000259" key="1">
    <source>
        <dbReference type="Pfam" id="PF01272"/>
    </source>
</evidence>
<comment type="caution">
    <text evidence="2">The sequence shown here is derived from an EMBL/GenBank/DDBJ whole genome shotgun (WGS) entry which is preliminary data.</text>
</comment>
<dbReference type="SUPFAM" id="SSF54534">
    <property type="entry name" value="FKBP-like"/>
    <property type="match status" value="1"/>
</dbReference>
<keyword evidence="3" id="KW-1185">Reference proteome</keyword>
<dbReference type="InterPro" id="IPR036953">
    <property type="entry name" value="GreA/GreB_C_sf"/>
</dbReference>
<dbReference type="AlphaFoldDB" id="A0A840L7L4"/>
<dbReference type="GO" id="GO:0016301">
    <property type="term" value="F:kinase activity"/>
    <property type="evidence" value="ECO:0007669"/>
    <property type="project" value="UniProtKB-KW"/>
</dbReference>
<dbReference type="EMBL" id="JACHLP010000002">
    <property type="protein sequence ID" value="MBB4842672.1"/>
    <property type="molecule type" value="Genomic_DNA"/>
</dbReference>
<name>A0A840L7L4_9BURK</name>
<dbReference type="InterPro" id="IPR023459">
    <property type="entry name" value="Tscrpt_elong_fac_GreA/B_fam"/>
</dbReference>
<dbReference type="GO" id="GO:0070063">
    <property type="term" value="F:RNA polymerase binding"/>
    <property type="evidence" value="ECO:0007669"/>
    <property type="project" value="InterPro"/>
</dbReference>
<evidence type="ECO:0000313" key="2">
    <source>
        <dbReference type="EMBL" id="MBB4842672.1"/>
    </source>
</evidence>
<dbReference type="NCBIfam" id="NF004396">
    <property type="entry name" value="PRK05753.1"/>
    <property type="match status" value="1"/>
</dbReference>
<dbReference type="InterPro" id="IPR018151">
    <property type="entry name" value="TF_GreA/GreB_CS"/>
</dbReference>